<dbReference type="KEGG" id="nde:NIDE2427"/>
<evidence type="ECO:0008006" key="3">
    <source>
        <dbReference type="Google" id="ProtNLM"/>
    </source>
</evidence>
<dbReference type="EMBL" id="FP929003">
    <property type="protein sequence ID" value="CBK42137.1"/>
    <property type="molecule type" value="Genomic_DNA"/>
</dbReference>
<dbReference type="Proteomes" id="UP000001660">
    <property type="component" value="Chromosome"/>
</dbReference>
<accession>D8PFV0</accession>
<gene>
    <name evidence="1" type="ORF">NIDE2427</name>
</gene>
<evidence type="ECO:0000313" key="1">
    <source>
        <dbReference type="EMBL" id="CBK42137.1"/>
    </source>
</evidence>
<dbReference type="OrthoDB" id="9813363at2"/>
<sequence>MVHPSISPTSEGLILDLLGLRNSLTLEQVVTLLPELSWNQVFKTVDELSRRGEIILLRRGFEYEIERMSSKARVLACAG</sequence>
<protein>
    <recommendedName>
        <fullName evidence="3">DprA winged helix domain-containing protein</fullName>
    </recommendedName>
</protein>
<evidence type="ECO:0000313" key="2">
    <source>
        <dbReference type="Proteomes" id="UP000001660"/>
    </source>
</evidence>
<organism evidence="1 2">
    <name type="scientific">Nitrospira defluvii</name>
    <dbReference type="NCBI Taxonomy" id="330214"/>
    <lineage>
        <taxon>Bacteria</taxon>
        <taxon>Pseudomonadati</taxon>
        <taxon>Nitrospirota</taxon>
        <taxon>Nitrospiria</taxon>
        <taxon>Nitrospirales</taxon>
        <taxon>Nitrospiraceae</taxon>
        <taxon>Nitrospira</taxon>
    </lineage>
</organism>
<reference evidence="1 2" key="1">
    <citation type="journal article" date="2010" name="Proc. Natl. Acad. Sci. U.S.A.">
        <title>A Nitrospira metagenome illuminates the physiology and evolution of globally important nitrite-oxidizing bacteria.</title>
        <authorList>
            <person name="Lucker S."/>
            <person name="Wagner M."/>
            <person name="Maixner F."/>
            <person name="Pelletier E."/>
            <person name="Koch H."/>
            <person name="Vacherie B."/>
            <person name="Rattei T."/>
            <person name="Sinninghe Damste J."/>
            <person name="Spieck E."/>
            <person name="Le Paslier D."/>
            <person name="Daims H."/>
        </authorList>
    </citation>
    <scope>NUCLEOTIDE SEQUENCE [LARGE SCALE GENOMIC DNA]</scope>
</reference>
<dbReference type="HOGENOM" id="CLU_2599516_0_0_0"/>
<dbReference type="AlphaFoldDB" id="D8PFV0"/>
<name>D8PFV0_9BACT</name>
<proteinExistence type="predicted"/>
<keyword evidence="2" id="KW-1185">Reference proteome</keyword>